<dbReference type="SUPFAM" id="SSF63520">
    <property type="entry name" value="PTS-regulatory domain, PRD"/>
    <property type="match status" value="1"/>
</dbReference>
<proteinExistence type="predicted"/>
<dbReference type="PANTHER" id="PTHR36203:SF1">
    <property type="entry name" value="ASCORBATE-SPECIFIC PTS SYSTEM EIIA COMPONENT"/>
    <property type="match status" value="1"/>
</dbReference>
<reference evidence="7" key="1">
    <citation type="journal article" date="2019" name="Int. J. Syst. Evol. Microbiol.">
        <title>The Global Catalogue of Microorganisms (GCM) 10K type strain sequencing project: providing services to taxonomists for standard genome sequencing and annotation.</title>
        <authorList>
            <consortium name="The Broad Institute Genomics Platform"/>
            <consortium name="The Broad Institute Genome Sequencing Center for Infectious Disease"/>
            <person name="Wu L."/>
            <person name="Ma J."/>
        </authorList>
    </citation>
    <scope>NUCLEOTIDE SEQUENCE [LARGE SCALE GENOMIC DNA]</scope>
    <source>
        <strain evidence="7">KCTC 33575</strain>
    </source>
</reference>
<dbReference type="Pfam" id="PF05043">
    <property type="entry name" value="Mga"/>
    <property type="match status" value="1"/>
</dbReference>
<dbReference type="InterPro" id="IPR011608">
    <property type="entry name" value="PRD"/>
</dbReference>
<keyword evidence="2" id="KW-0418">Kinase</keyword>
<dbReference type="InterPro" id="IPR051351">
    <property type="entry name" value="Ascorbate-PTS_EIIA_comp"/>
</dbReference>
<dbReference type="Proteomes" id="UP001597519">
    <property type="component" value="Unassembled WGS sequence"/>
</dbReference>
<dbReference type="PANTHER" id="PTHR36203">
    <property type="entry name" value="ASCORBATE-SPECIFIC PTS SYSTEM EIIA COMPONENT"/>
    <property type="match status" value="1"/>
</dbReference>
<evidence type="ECO:0000313" key="7">
    <source>
        <dbReference type="Proteomes" id="UP001597519"/>
    </source>
</evidence>
<feature type="domain" description="PTS EIIB type-2" evidence="4">
    <location>
        <begin position="393"/>
        <end position="480"/>
    </location>
</feature>
<dbReference type="InterPro" id="IPR036634">
    <property type="entry name" value="PRD_sf"/>
</dbReference>
<dbReference type="Gene3D" id="3.40.930.10">
    <property type="entry name" value="Mannitol-specific EII, Chain A"/>
    <property type="match status" value="1"/>
</dbReference>
<dbReference type="CDD" id="cd05568">
    <property type="entry name" value="PTS_IIB_bgl_like"/>
    <property type="match status" value="1"/>
</dbReference>
<dbReference type="PROSITE" id="PS51372">
    <property type="entry name" value="PRD_2"/>
    <property type="match status" value="1"/>
</dbReference>
<evidence type="ECO:0000313" key="6">
    <source>
        <dbReference type="EMBL" id="MFD2831399.1"/>
    </source>
</evidence>
<dbReference type="InterPro" id="IPR016152">
    <property type="entry name" value="PTrfase/Anion_transptr"/>
</dbReference>
<sequence length="659" mass="77426">MNKKLEKIIGNLIMEDYMIIGDLSEKFNLDTTSMIHSIDEVNSNFKSEKVIISNKIIYIPYEYKVDVAQLFHIPIYEVTPIYKPQVRRDICYLKIALSNDYLSLDELAEHCLASKNTLTNDIKEINKSLKFKNVSVEYSRKNGFVIDGEELSIRAEIINIVDRMFIYQNGRNLLEEKAIKVKDDYFLLTERIRSMEEKTNITFSDEYLSKLPYLILIMIKRSEVISSTWDLSIKYQDLSNTTEFKEIENILWGYPDLSRQDITYLVMVFLGANQLNLKSELFPESEVKNFVDFIILKLEDKLVLNFKNSEFERKLLAHLNPALIRKRLGLTLENPLKTDFINRYYPVYEIVREIVCQYEKNSLSEDEIVYLSMIVLGHMYYVNNDEYRNNAEVSAAVVCHSGTSISELMNVQLKGMFPTIKFLGTYSERRFYSEVPNADIIFSTKPLKTTKPIFILKNLFDENSRDVFKKRVQKFILSDPQIKTNQLMNFLYDVIPKEKFEQIKEKTHIFFEENEEKSDQLEKLIQDYQVNYTESLNIFQMTEQGLNQLIERKSATENYKQETMSVFRERYEVMVIGPNVYLPHAHYDDGVLKEDFQLLIDKTEALCVLVLSPSKDNKHVKKLLHLNSLFTNENFMKKLFNSNIENVVELIEGSYRNDS</sequence>
<keyword evidence="1" id="KW-0597">Phosphoprotein</keyword>
<protein>
    <submittedName>
        <fullName evidence="6">PRD domain-containing protein</fullName>
    </submittedName>
</protein>
<keyword evidence="2" id="KW-0808">Transferase</keyword>
<organism evidence="6 7">
    <name type="scientific">Corticicoccus populi</name>
    <dbReference type="NCBI Taxonomy" id="1812821"/>
    <lineage>
        <taxon>Bacteria</taxon>
        <taxon>Bacillati</taxon>
        <taxon>Bacillota</taxon>
        <taxon>Bacilli</taxon>
        <taxon>Bacillales</taxon>
        <taxon>Staphylococcaceae</taxon>
        <taxon>Corticicoccus</taxon>
    </lineage>
</organism>
<evidence type="ECO:0000256" key="1">
    <source>
        <dbReference type="ARBA" id="ARBA00022553"/>
    </source>
</evidence>
<name>A0ABW5X149_9STAP</name>
<dbReference type="RefSeq" id="WP_377775621.1">
    <property type="nucleotide sequence ID" value="NZ_JBHUOQ010000005.1"/>
</dbReference>
<evidence type="ECO:0000256" key="2">
    <source>
        <dbReference type="ARBA" id="ARBA00022777"/>
    </source>
</evidence>
<evidence type="ECO:0000256" key="3">
    <source>
        <dbReference type="ARBA" id="ARBA00023159"/>
    </source>
</evidence>
<comment type="caution">
    <text evidence="6">The sequence shown here is derived from an EMBL/GenBank/DDBJ whole genome shotgun (WGS) entry which is preliminary data.</text>
</comment>
<dbReference type="InterPro" id="IPR013011">
    <property type="entry name" value="PTS_EIIB_2"/>
</dbReference>
<keyword evidence="3" id="KW-0010">Activator</keyword>
<evidence type="ECO:0000259" key="4">
    <source>
        <dbReference type="PROSITE" id="PS51099"/>
    </source>
</evidence>
<dbReference type="Pfam" id="PF00874">
    <property type="entry name" value="PRD"/>
    <property type="match status" value="1"/>
</dbReference>
<feature type="domain" description="PRD" evidence="5">
    <location>
        <begin position="282"/>
        <end position="385"/>
    </location>
</feature>
<accession>A0ABW5X149</accession>
<dbReference type="InterPro" id="IPR007737">
    <property type="entry name" value="Mga_HTH"/>
</dbReference>
<dbReference type="Gene3D" id="1.10.1790.10">
    <property type="entry name" value="PRD domain"/>
    <property type="match status" value="1"/>
</dbReference>
<gene>
    <name evidence="6" type="ORF">ACFSX4_13065</name>
</gene>
<dbReference type="SUPFAM" id="SSF55804">
    <property type="entry name" value="Phoshotransferase/anion transport protein"/>
    <property type="match status" value="1"/>
</dbReference>
<keyword evidence="7" id="KW-1185">Reference proteome</keyword>
<evidence type="ECO:0000259" key="5">
    <source>
        <dbReference type="PROSITE" id="PS51372"/>
    </source>
</evidence>
<dbReference type="EMBL" id="JBHUOQ010000005">
    <property type="protein sequence ID" value="MFD2831399.1"/>
    <property type="molecule type" value="Genomic_DNA"/>
</dbReference>
<dbReference type="PROSITE" id="PS51099">
    <property type="entry name" value="PTS_EIIB_TYPE_2"/>
    <property type="match status" value="1"/>
</dbReference>